<accession>A0A0A2XED3</accession>
<dbReference type="Proteomes" id="UP000030526">
    <property type="component" value="Unassembled WGS sequence"/>
</dbReference>
<dbReference type="InterPro" id="IPR029039">
    <property type="entry name" value="Flavoprotein-like_sf"/>
</dbReference>
<organism evidence="5 6">
    <name type="scientific">Gallibacterium anatis</name>
    <dbReference type="NCBI Taxonomy" id="750"/>
    <lineage>
        <taxon>Bacteria</taxon>
        <taxon>Pseudomonadati</taxon>
        <taxon>Pseudomonadota</taxon>
        <taxon>Gammaproteobacteria</taxon>
        <taxon>Pasteurellales</taxon>
        <taxon>Pasteurellaceae</taxon>
        <taxon>Gallibacterium</taxon>
    </lineage>
</organism>
<evidence type="ECO:0000256" key="1">
    <source>
        <dbReference type="ARBA" id="ARBA00022630"/>
    </source>
</evidence>
<dbReference type="SUPFAM" id="SSF52218">
    <property type="entry name" value="Flavoproteins"/>
    <property type="match status" value="1"/>
</dbReference>
<dbReference type="InterPro" id="IPR008254">
    <property type="entry name" value="Flavodoxin/NO_synth"/>
</dbReference>
<name>A0A0A2XED3_9PAST</name>
<dbReference type="EMBL" id="JPXS01000042">
    <property type="protein sequence ID" value="KGQ30716.1"/>
    <property type="molecule type" value="Genomic_DNA"/>
</dbReference>
<evidence type="ECO:0000313" key="5">
    <source>
        <dbReference type="EMBL" id="KGQ30716.1"/>
    </source>
</evidence>
<reference evidence="5 6" key="1">
    <citation type="submission" date="2014-08" db="EMBL/GenBank/DDBJ databases">
        <title>Chaperone-usher fimbriae in a diverse selection of Gallibacterium genomes.</title>
        <authorList>
            <person name="Kudirkiene E."/>
            <person name="Bager R.J."/>
            <person name="Johnson T.J."/>
            <person name="Bojesen A.M."/>
        </authorList>
    </citation>
    <scope>NUCLEOTIDE SEQUENCE [LARGE SCALE GENOMIC DNA]</scope>
    <source>
        <strain evidence="5 6">20558/3kl.</strain>
    </source>
</reference>
<dbReference type="PANTHER" id="PTHR39201:SF1">
    <property type="entry name" value="FLAVODOXIN-LIKE DOMAIN-CONTAINING PROTEIN"/>
    <property type="match status" value="1"/>
</dbReference>
<evidence type="ECO:0000256" key="3">
    <source>
        <dbReference type="SAM" id="SignalP"/>
    </source>
</evidence>
<evidence type="ECO:0000259" key="4">
    <source>
        <dbReference type="Pfam" id="PF12682"/>
    </source>
</evidence>
<proteinExistence type="predicted"/>
<dbReference type="NCBIfam" id="NF005389">
    <property type="entry name" value="PRK06934.1"/>
    <property type="match status" value="1"/>
</dbReference>
<feature type="signal peptide" evidence="3">
    <location>
        <begin position="1"/>
        <end position="23"/>
    </location>
</feature>
<keyword evidence="2" id="KW-0288">FMN</keyword>
<dbReference type="Gene3D" id="3.40.50.360">
    <property type="match status" value="1"/>
</dbReference>
<dbReference type="RefSeq" id="WP_039084310.1">
    <property type="nucleotide sequence ID" value="NZ_JPXS01000042.1"/>
</dbReference>
<evidence type="ECO:0000256" key="2">
    <source>
        <dbReference type="ARBA" id="ARBA00022643"/>
    </source>
</evidence>
<sequence>MKLKKTLLLSAILSTTTTLSAQAKNLIIYFSQPENYKADQLVDGVSGASKLIKNGEMLGANEYLAKEIQKNTGAELFRLETVQSYPTTHQPLLDFAQEEQRKSIKPALKSLPSLTDVDTVFLVYPIWWYKMPMALYSLLERVDFSGKNIVPVVGHGGSRLGGTDKDIQQLQPQANVKNGFEAYLHKTVRAEQQVKKRLAKFLTENGYTK</sequence>
<dbReference type="PANTHER" id="PTHR39201">
    <property type="entry name" value="EXPORTED PROTEIN-RELATED"/>
    <property type="match status" value="1"/>
</dbReference>
<dbReference type="GO" id="GO:0010181">
    <property type="term" value="F:FMN binding"/>
    <property type="evidence" value="ECO:0007669"/>
    <property type="project" value="InterPro"/>
</dbReference>
<feature type="chain" id="PRO_5001996679" evidence="3">
    <location>
        <begin position="24"/>
        <end position="209"/>
    </location>
</feature>
<comment type="caution">
    <text evidence="5">The sequence shown here is derived from an EMBL/GenBank/DDBJ whole genome shotgun (WGS) entry which is preliminary data.</text>
</comment>
<keyword evidence="1" id="KW-0285">Flavoprotein</keyword>
<feature type="domain" description="Flavodoxin-like" evidence="4">
    <location>
        <begin position="59"/>
        <end position="180"/>
    </location>
</feature>
<dbReference type="AlphaFoldDB" id="A0A0A2XED3"/>
<keyword evidence="3" id="KW-0732">Signal</keyword>
<protein>
    <submittedName>
        <fullName evidence="5">Flavodoxin</fullName>
    </submittedName>
</protein>
<gene>
    <name evidence="5" type="ORF">JP32_08490</name>
</gene>
<evidence type="ECO:0000313" key="6">
    <source>
        <dbReference type="Proteomes" id="UP000030526"/>
    </source>
</evidence>
<dbReference type="Pfam" id="PF12682">
    <property type="entry name" value="Flavodoxin_4"/>
    <property type="match status" value="1"/>
</dbReference>